<feature type="domain" description="AAA+ ATPase" evidence="1">
    <location>
        <begin position="141"/>
        <end position="243"/>
    </location>
</feature>
<proteinExistence type="predicted"/>
<keyword evidence="3" id="KW-1185">Reference proteome</keyword>
<dbReference type="RefSeq" id="WP_101780972.1">
    <property type="nucleotide sequence ID" value="NZ_CP025543.1"/>
</dbReference>
<dbReference type="SMART" id="SM00382">
    <property type="entry name" value="AAA"/>
    <property type="match status" value="1"/>
</dbReference>
<evidence type="ECO:0000313" key="3">
    <source>
        <dbReference type="Proteomes" id="UP000234790"/>
    </source>
</evidence>
<organism evidence="2 3">
    <name type="scientific">Spiroplasma monobiae MQ-1</name>
    <dbReference type="NCBI Taxonomy" id="1336748"/>
    <lineage>
        <taxon>Bacteria</taxon>
        <taxon>Bacillati</taxon>
        <taxon>Mycoplasmatota</taxon>
        <taxon>Mollicutes</taxon>
        <taxon>Entomoplasmatales</taxon>
        <taxon>Spiroplasmataceae</taxon>
        <taxon>Spiroplasma</taxon>
    </lineage>
</organism>
<dbReference type="InterPro" id="IPR002611">
    <property type="entry name" value="IstB_ATP-bd"/>
</dbReference>
<accession>A0A2K9LV58</accession>
<dbReference type="EMBL" id="CP025543">
    <property type="protein sequence ID" value="AUM62927.1"/>
    <property type="molecule type" value="Genomic_DNA"/>
</dbReference>
<evidence type="ECO:0000313" key="2">
    <source>
        <dbReference type="EMBL" id="AUM62927.1"/>
    </source>
</evidence>
<dbReference type="Pfam" id="PF01695">
    <property type="entry name" value="IstB_IS21"/>
    <property type="match status" value="1"/>
</dbReference>
<dbReference type="CDD" id="cd00009">
    <property type="entry name" value="AAA"/>
    <property type="match status" value="1"/>
</dbReference>
<dbReference type="GO" id="GO:0005524">
    <property type="term" value="F:ATP binding"/>
    <property type="evidence" value="ECO:0007669"/>
    <property type="project" value="InterPro"/>
</dbReference>
<gene>
    <name evidence="2" type="primary">dnaI</name>
    <name evidence="2" type="ORF">SMONO_v1c06780</name>
</gene>
<name>A0A2K9LV58_SPISQ</name>
<dbReference type="Proteomes" id="UP000234790">
    <property type="component" value="Chromosome"/>
</dbReference>
<dbReference type="PANTHER" id="PTHR30050:SF8">
    <property type="entry name" value="PRIMOSOMAL PROTEIN DNAI"/>
    <property type="match status" value="1"/>
</dbReference>
<dbReference type="OrthoDB" id="61127at2"/>
<dbReference type="KEGG" id="smoo:SMONO_v1c06780"/>
<dbReference type="Gene3D" id="3.40.50.300">
    <property type="entry name" value="P-loop containing nucleotide triphosphate hydrolases"/>
    <property type="match status" value="1"/>
</dbReference>
<dbReference type="SUPFAM" id="SSF52540">
    <property type="entry name" value="P-loop containing nucleoside triphosphate hydrolases"/>
    <property type="match status" value="1"/>
</dbReference>
<dbReference type="InterPro" id="IPR027417">
    <property type="entry name" value="P-loop_NTPase"/>
</dbReference>
<protein>
    <submittedName>
        <fullName evidence="2">Primosomal protein DnaI</fullName>
    </submittedName>
</protein>
<sequence length="299" mass="35365">MKQLNLSDIKNHISLKELIEKHKITDQILENNMLVINRFLSQYTFCANEEPLEKCTQLIKGVQEVLVYKNNLFYISSKNCKHWIYENKDYKIIKNIVHADYDLQENSQTISEYTKALDISQVSKEMKRLLKEIRDNLVNNSWKGVYIYGDPGAGKTFLMKRLANEYAKKDKKVIFVTVNKLIKIIKDTFNTEEKTDLSRFYDDCLKVDVLILDDIGAEVVSDWSRDEVMFGILNHRLENKKITYFTSNFSISDLQKYYLNKRVTNPEEKKFEMQKALRFTERIKGLSNEFELIGENKRY</sequence>
<evidence type="ECO:0000259" key="1">
    <source>
        <dbReference type="SMART" id="SM00382"/>
    </source>
</evidence>
<dbReference type="PANTHER" id="PTHR30050">
    <property type="entry name" value="CHROMOSOMAL REPLICATION INITIATOR PROTEIN DNAA"/>
    <property type="match status" value="1"/>
</dbReference>
<dbReference type="InterPro" id="IPR003593">
    <property type="entry name" value="AAA+_ATPase"/>
</dbReference>
<dbReference type="GO" id="GO:0006260">
    <property type="term" value="P:DNA replication"/>
    <property type="evidence" value="ECO:0007669"/>
    <property type="project" value="TreeGrafter"/>
</dbReference>
<reference evidence="2 3" key="1">
    <citation type="submission" date="2017-12" db="EMBL/GenBank/DDBJ databases">
        <title>Complete genome sequence of Spiroplasma monobiae MQ-1 (ATCC 33825).</title>
        <authorList>
            <person name="Tsai Y.-M."/>
            <person name="Lo W.-S."/>
            <person name="Wu P.-S."/>
            <person name="Cho S.-T."/>
            <person name="Kuo C.-H."/>
        </authorList>
    </citation>
    <scope>NUCLEOTIDE SEQUENCE [LARGE SCALE GENOMIC DNA]</scope>
    <source>
        <strain evidence="2 3">MQ-1</strain>
    </source>
</reference>
<dbReference type="AlphaFoldDB" id="A0A2K9LV58"/>